<evidence type="ECO:0000313" key="1">
    <source>
        <dbReference type="EMBL" id="WMB73645.1"/>
    </source>
</evidence>
<organism evidence="1">
    <name type="scientific">Shewanella oncorhynchi</name>
    <dbReference type="NCBI Taxonomy" id="2726434"/>
    <lineage>
        <taxon>Bacteria</taxon>
        <taxon>Pseudomonadati</taxon>
        <taxon>Pseudomonadota</taxon>
        <taxon>Gammaproteobacteria</taxon>
        <taxon>Alteromonadales</taxon>
        <taxon>Shewanellaceae</taxon>
        <taxon>Shewanella</taxon>
    </lineage>
</organism>
<dbReference type="GeneID" id="301338158"/>
<name>A0AA50Q7B7_9GAMM</name>
<gene>
    <name evidence="1" type="ORF">RA178_03200</name>
</gene>
<accession>A0AA50Q7B7</accession>
<dbReference type="EMBL" id="CP132914">
    <property type="protein sequence ID" value="WMB73645.1"/>
    <property type="molecule type" value="Genomic_DNA"/>
</dbReference>
<reference evidence="1" key="1">
    <citation type="submission" date="2023-08" db="EMBL/GenBank/DDBJ databases">
        <title>Complete genome sequence of Shewanella oncorhynchi Z-P2, a siderophore putrebactin-producing bacterium.</title>
        <authorList>
            <person name="Zhang Y."/>
        </authorList>
    </citation>
    <scope>NUCLEOTIDE SEQUENCE</scope>
    <source>
        <strain evidence="1">Z-P2</strain>
    </source>
</reference>
<dbReference type="Proteomes" id="UP001236800">
    <property type="component" value="Chromosome"/>
</dbReference>
<dbReference type="KEGG" id="sog:RA178_03200"/>
<protein>
    <submittedName>
        <fullName evidence="1">Uncharacterized protein</fullName>
    </submittedName>
</protein>
<dbReference type="RefSeq" id="WP_306684514.1">
    <property type="nucleotide sequence ID" value="NZ_CP132914.1"/>
</dbReference>
<dbReference type="AlphaFoldDB" id="A0AA50Q7B7"/>
<sequence>MNIPMITVLQSAITEALESIPTAEAEQIYALSFYINNEYDDPRLPTLTVGYNTVDEWHASIPKASSSDEAKWNYAFWLQNELLIFGDPDSQTADILARWVADLGLGYSDAEEDVDFERCLELGQEITEQFVAAVCVVASTLHSNLTVSRVFGRSVPIIVHELEYYNEIADQTEACNPPRLAEEFVAWVRSI</sequence>
<proteinExistence type="predicted"/>